<dbReference type="SUPFAM" id="SSF54001">
    <property type="entry name" value="Cysteine proteinases"/>
    <property type="match status" value="1"/>
</dbReference>
<proteinExistence type="inferred from homology"/>
<keyword evidence="4 7" id="KW-0833">Ubl conjugation pathway</keyword>
<feature type="domain" description="CBM21" evidence="9">
    <location>
        <begin position="29"/>
        <end position="148"/>
    </location>
</feature>
<evidence type="ECO:0000256" key="3">
    <source>
        <dbReference type="ARBA" id="ARBA00022670"/>
    </source>
</evidence>
<evidence type="ECO:0000313" key="10">
    <source>
        <dbReference type="EMBL" id="CAF0845090.1"/>
    </source>
</evidence>
<dbReference type="Proteomes" id="UP000663889">
    <property type="component" value="Unassembled WGS sequence"/>
</dbReference>
<dbReference type="EMBL" id="CAJNOU010000067">
    <property type="protein sequence ID" value="CAF0845090.1"/>
    <property type="molecule type" value="Genomic_DNA"/>
</dbReference>
<comment type="catalytic activity">
    <reaction evidence="1 7">
        <text>Thiol-dependent hydrolysis of ester, thioester, amide, peptide and isopeptide bonds formed by the C-terminal Gly of ubiquitin (a 76-residue protein attached to proteins as an intracellular targeting signal).</text>
        <dbReference type="EC" id="3.4.19.12"/>
    </reaction>
</comment>
<dbReference type="GO" id="GO:0016579">
    <property type="term" value="P:protein deubiquitination"/>
    <property type="evidence" value="ECO:0007669"/>
    <property type="project" value="InterPro"/>
</dbReference>
<keyword evidence="5 7" id="KW-0378">Hydrolase</keyword>
<evidence type="ECO:0000259" key="8">
    <source>
        <dbReference type="PROSITE" id="PS50235"/>
    </source>
</evidence>
<dbReference type="InterPro" id="IPR028889">
    <property type="entry name" value="USP"/>
</dbReference>
<dbReference type="Proteomes" id="UP000663874">
    <property type="component" value="Unassembled WGS sequence"/>
</dbReference>
<reference evidence="10" key="1">
    <citation type="submission" date="2021-02" db="EMBL/GenBank/DDBJ databases">
        <authorList>
            <person name="Nowell W R."/>
        </authorList>
    </citation>
    <scope>NUCLEOTIDE SEQUENCE</scope>
</reference>
<dbReference type="InterPro" id="IPR038765">
    <property type="entry name" value="Papain-like_cys_pep_sf"/>
</dbReference>
<dbReference type="InterPro" id="IPR038175">
    <property type="entry name" value="CBM21_dom_sf"/>
</dbReference>
<dbReference type="GO" id="GO:0006508">
    <property type="term" value="P:proteolysis"/>
    <property type="evidence" value="ECO:0007669"/>
    <property type="project" value="UniProtKB-KW"/>
</dbReference>
<dbReference type="Gene3D" id="2.60.40.2440">
    <property type="entry name" value="Carbohydrate binding type-21 domain"/>
    <property type="match status" value="1"/>
</dbReference>
<evidence type="ECO:0000313" key="11">
    <source>
        <dbReference type="EMBL" id="CAF3903340.1"/>
    </source>
</evidence>
<protein>
    <recommendedName>
        <fullName evidence="7">Ubiquitin carboxyl-terminal hydrolase</fullName>
        <ecNumber evidence="7">3.4.19.12</ecNumber>
    </recommendedName>
</protein>
<accession>A0A813VU54</accession>
<keyword evidence="3 7" id="KW-0645">Protease</keyword>
<sequence>MTTSNPKQCINREYYLCMPKNFQRPTNLLQQVYEKQVVLENIFVRSITAYGTVRVNNCSFHKKVSVRFTIDQWKNFSIINAYHSMYYSDSNTDSFQFQLTIPKDKLLILLSSSLQNSTLSMNVSFAICYAVQGEEFWDNNYSQNYRLEIIENKQKRTNSIIDQSSIRKSILYDGVLRKQIAEDYQTISNEFRQVGNICGLKNLGGTCYMNSVLQSLLFTSLLTNYFLLNENDKDLTMNNLSVSKQIIASEYLNLLYLLYCGEYNVLTPAPFKQVIGHIQLTYLENQQQDAHEFLIFLLDHLHKDLNTIKSTEILNQTQEIERNLVDQINNHSIIVDLFYGTYLSTTTCLDCMYTSHNFEPFICLTLPIPSRNQCTLEDCLRHLNEDEYLNDESRWFCPRCKSFCNGKRRLEIHKLPKILIIQVKRFQINYEMNLIKNNTLVLYPEDNLDLHQCCSSSSVQQSFYTLYSVINHDGSLNGGHYTTFCRDIMVNQQQWFECDDEKIKYLHSDKLYLNSKAYLLFYMMNQTNM</sequence>
<evidence type="ECO:0000256" key="5">
    <source>
        <dbReference type="ARBA" id="ARBA00022801"/>
    </source>
</evidence>
<evidence type="ECO:0000256" key="6">
    <source>
        <dbReference type="ARBA" id="ARBA00022807"/>
    </source>
</evidence>
<evidence type="ECO:0000259" key="9">
    <source>
        <dbReference type="PROSITE" id="PS51159"/>
    </source>
</evidence>
<dbReference type="PROSITE" id="PS50235">
    <property type="entry name" value="USP_3"/>
    <property type="match status" value="1"/>
</dbReference>
<organism evidence="10 12">
    <name type="scientific">Rotaria sordida</name>
    <dbReference type="NCBI Taxonomy" id="392033"/>
    <lineage>
        <taxon>Eukaryota</taxon>
        <taxon>Metazoa</taxon>
        <taxon>Spiralia</taxon>
        <taxon>Gnathifera</taxon>
        <taxon>Rotifera</taxon>
        <taxon>Eurotatoria</taxon>
        <taxon>Bdelloidea</taxon>
        <taxon>Philodinida</taxon>
        <taxon>Philodinidae</taxon>
        <taxon>Rotaria</taxon>
    </lineage>
</organism>
<comment type="caution">
    <text evidence="10">The sequence shown here is derived from an EMBL/GenBank/DDBJ whole genome shotgun (WGS) entry which is preliminary data.</text>
</comment>
<dbReference type="Pfam" id="PF00443">
    <property type="entry name" value="UCH"/>
    <property type="match status" value="1"/>
</dbReference>
<keyword evidence="6 7" id="KW-0788">Thiol protease</keyword>
<dbReference type="InterPro" id="IPR001394">
    <property type="entry name" value="Peptidase_C19_UCH"/>
</dbReference>
<dbReference type="CDD" id="cd02674">
    <property type="entry name" value="Peptidase_C19R"/>
    <property type="match status" value="1"/>
</dbReference>
<dbReference type="InterPro" id="IPR018200">
    <property type="entry name" value="USP_CS"/>
</dbReference>
<dbReference type="PROSITE" id="PS00972">
    <property type="entry name" value="USP_1"/>
    <property type="match status" value="1"/>
</dbReference>
<dbReference type="EMBL" id="CAJOBE010003839">
    <property type="protein sequence ID" value="CAF3903340.1"/>
    <property type="molecule type" value="Genomic_DNA"/>
</dbReference>
<evidence type="ECO:0000256" key="4">
    <source>
        <dbReference type="ARBA" id="ARBA00022786"/>
    </source>
</evidence>
<dbReference type="PANTHER" id="PTHR21646:SF24">
    <property type="entry name" value="UBIQUITIN CARBOXYL-TERMINAL HYDROLASE"/>
    <property type="match status" value="1"/>
</dbReference>
<dbReference type="EC" id="3.4.19.12" evidence="7"/>
<comment type="similarity">
    <text evidence="2 7">Belongs to the peptidase C19 family.</text>
</comment>
<dbReference type="PANTHER" id="PTHR21646">
    <property type="entry name" value="UBIQUITIN CARBOXYL-TERMINAL HYDROLASE"/>
    <property type="match status" value="1"/>
</dbReference>
<evidence type="ECO:0000313" key="12">
    <source>
        <dbReference type="Proteomes" id="UP000663889"/>
    </source>
</evidence>
<dbReference type="GO" id="GO:0004843">
    <property type="term" value="F:cysteine-type deubiquitinase activity"/>
    <property type="evidence" value="ECO:0007669"/>
    <property type="project" value="UniProtKB-UniRule"/>
</dbReference>
<dbReference type="PROSITE" id="PS51159">
    <property type="entry name" value="CBM21"/>
    <property type="match status" value="1"/>
</dbReference>
<dbReference type="InterPro" id="IPR005036">
    <property type="entry name" value="CBM21_dom"/>
</dbReference>
<dbReference type="AlphaFoldDB" id="A0A813VU54"/>
<dbReference type="InterPro" id="IPR050185">
    <property type="entry name" value="Ub_carboxyl-term_hydrolase"/>
</dbReference>
<name>A0A813VU54_9BILA</name>
<gene>
    <name evidence="11" type="ORF">FNK824_LOCUS20697</name>
    <name evidence="10" type="ORF">SEV965_LOCUS2810</name>
</gene>
<dbReference type="Pfam" id="PF03370">
    <property type="entry name" value="CBM_21"/>
    <property type="match status" value="1"/>
</dbReference>
<dbReference type="Gene3D" id="3.90.70.10">
    <property type="entry name" value="Cysteine proteinases"/>
    <property type="match status" value="1"/>
</dbReference>
<feature type="domain" description="USP" evidence="8">
    <location>
        <begin position="198"/>
        <end position="525"/>
    </location>
</feature>
<evidence type="ECO:0000256" key="2">
    <source>
        <dbReference type="ARBA" id="ARBA00009085"/>
    </source>
</evidence>
<evidence type="ECO:0000256" key="7">
    <source>
        <dbReference type="RuleBase" id="RU366025"/>
    </source>
</evidence>
<dbReference type="PROSITE" id="PS00973">
    <property type="entry name" value="USP_2"/>
    <property type="match status" value="1"/>
</dbReference>
<evidence type="ECO:0000256" key="1">
    <source>
        <dbReference type="ARBA" id="ARBA00000707"/>
    </source>
</evidence>